<gene>
    <name evidence="3" type="ORF">HX876_14080</name>
</gene>
<keyword evidence="2" id="KW-0067">ATP-binding</keyword>
<dbReference type="GO" id="GO:0006235">
    <property type="term" value="P:dTTP biosynthetic process"/>
    <property type="evidence" value="ECO:0007669"/>
    <property type="project" value="TreeGrafter"/>
</dbReference>
<dbReference type="InterPro" id="IPR027417">
    <property type="entry name" value="P-loop_NTPase"/>
</dbReference>
<reference evidence="3 4" key="1">
    <citation type="submission" date="2020-04" db="EMBL/GenBank/DDBJ databases">
        <title>Molecular characterization of pseudomonads from Agaricus bisporus reveal novel blotch 2 pathogens in Western Europe.</title>
        <authorList>
            <person name="Taparia T."/>
            <person name="Krijger M."/>
            <person name="Haynes E."/>
            <person name="Elpinstone J.G."/>
            <person name="Noble R."/>
            <person name="Van Der Wolf J."/>
        </authorList>
    </citation>
    <scope>NUCLEOTIDE SEQUENCE [LARGE SCALE GENOMIC DNA]</scope>
    <source>
        <strain evidence="3 4">IPO3737</strain>
    </source>
</reference>
<evidence type="ECO:0000256" key="2">
    <source>
        <dbReference type="ARBA" id="ARBA00022840"/>
    </source>
</evidence>
<dbReference type="SUPFAM" id="SSF52540">
    <property type="entry name" value="P-loop containing nucleoside triphosphate hydrolases"/>
    <property type="match status" value="1"/>
</dbReference>
<comment type="caution">
    <text evidence="3">The sequence shown here is derived from an EMBL/GenBank/DDBJ whole genome shotgun (WGS) entry which is preliminary data.</text>
</comment>
<dbReference type="GO" id="GO:0006233">
    <property type="term" value="P:dTDP biosynthetic process"/>
    <property type="evidence" value="ECO:0007669"/>
    <property type="project" value="TreeGrafter"/>
</dbReference>
<dbReference type="GO" id="GO:0006227">
    <property type="term" value="P:dUDP biosynthetic process"/>
    <property type="evidence" value="ECO:0007669"/>
    <property type="project" value="TreeGrafter"/>
</dbReference>
<accession>A0A7Y7YCU1</accession>
<dbReference type="GO" id="GO:0005737">
    <property type="term" value="C:cytoplasm"/>
    <property type="evidence" value="ECO:0007669"/>
    <property type="project" value="TreeGrafter"/>
</dbReference>
<dbReference type="GO" id="GO:0005524">
    <property type="term" value="F:ATP binding"/>
    <property type="evidence" value="ECO:0007669"/>
    <property type="project" value="UniProtKB-KW"/>
</dbReference>
<dbReference type="RefSeq" id="WP_177062896.1">
    <property type="nucleotide sequence ID" value="NZ_JACAPS010000051.1"/>
</dbReference>
<evidence type="ECO:0000313" key="3">
    <source>
        <dbReference type="EMBL" id="NWC33526.1"/>
    </source>
</evidence>
<dbReference type="Proteomes" id="UP000520592">
    <property type="component" value="Unassembled WGS sequence"/>
</dbReference>
<sequence>MSFSTERSVLIAFEGTDGAGKSTIARATYDRICESNPSLRFIDKNSPPVASGYTEFHMARMREILWDYPDNAPLEQLGDRHWLNLITAWFQATDHAAIRPLLKAGKSCMIDGWYYKYLARFLLKDTNIADEAAAVFATIRKPDAVIFLDVDPVIAAKRKISFRPGESGAYDGGDENRLNSFIAYQNRVRSSYERCHLINCVKIDTTDLSEEAVLDKAVGAVRDILNAIKS</sequence>
<organism evidence="3 4">
    <name type="scientific">Pseudomonas gingeri</name>
    <dbReference type="NCBI Taxonomy" id="117681"/>
    <lineage>
        <taxon>Bacteria</taxon>
        <taxon>Pseudomonadati</taxon>
        <taxon>Pseudomonadota</taxon>
        <taxon>Gammaproteobacteria</taxon>
        <taxon>Pseudomonadales</taxon>
        <taxon>Pseudomonadaceae</taxon>
        <taxon>Pseudomonas</taxon>
    </lineage>
</organism>
<name>A0A7Y7YCU1_9PSED</name>
<dbReference type="PANTHER" id="PTHR10344">
    <property type="entry name" value="THYMIDYLATE KINASE"/>
    <property type="match status" value="1"/>
</dbReference>
<keyword evidence="3" id="KW-0418">Kinase</keyword>
<dbReference type="EMBL" id="JACAQD010000014">
    <property type="protein sequence ID" value="NWC33526.1"/>
    <property type="molecule type" value="Genomic_DNA"/>
</dbReference>
<dbReference type="AlphaFoldDB" id="A0A7Y7YCU1"/>
<dbReference type="Gene3D" id="3.40.50.300">
    <property type="entry name" value="P-loop containing nucleotide triphosphate hydrolases"/>
    <property type="match status" value="1"/>
</dbReference>
<keyword evidence="1" id="KW-0547">Nucleotide-binding</keyword>
<dbReference type="GO" id="GO:0004798">
    <property type="term" value="F:dTMP kinase activity"/>
    <property type="evidence" value="ECO:0007669"/>
    <property type="project" value="TreeGrafter"/>
</dbReference>
<evidence type="ECO:0000256" key="1">
    <source>
        <dbReference type="ARBA" id="ARBA00022741"/>
    </source>
</evidence>
<dbReference type="PANTHER" id="PTHR10344:SF4">
    <property type="entry name" value="UMP-CMP KINASE 2, MITOCHONDRIAL"/>
    <property type="match status" value="1"/>
</dbReference>
<dbReference type="GO" id="GO:0004550">
    <property type="term" value="F:nucleoside diphosphate kinase activity"/>
    <property type="evidence" value="ECO:0007669"/>
    <property type="project" value="TreeGrafter"/>
</dbReference>
<proteinExistence type="predicted"/>
<evidence type="ECO:0000313" key="4">
    <source>
        <dbReference type="Proteomes" id="UP000520592"/>
    </source>
</evidence>
<protein>
    <submittedName>
        <fullName evidence="3">Thymidylate kinase</fullName>
    </submittedName>
</protein>
<keyword evidence="3" id="KW-0808">Transferase</keyword>